<sequence length="367" mass="39232">MQNPNSYYVVPQSDGRVWADWQQSGRDRNYSCASSSSMTLGEGSASSSRRSRMKDVTQCDAIPISYTLTPPTPSTTDSDASSSQISMESIPEYDEYPEIPFVSAAISSPDRWMSADRPAESVRADTVISPTSFWAGIIGLRPTASKSSTDTSTSTSGSSPVLAHTSERLFAPSRASRKRAGSVSSIASSRTRPAPAKSILSSGASVKTRRRKAPSVKFLDAPTIHYDDDEHDDCYYDDDDDEHEPSSCMSPPPPKKARGLSGFFSFKWLFGSSSEPAASPSSSPSKAAPKKTHARLVRASRPGTPMAAQAARPAISGPFPLWDSTPRRVGAGAGDGAGSLRSTKSSASLRSVRSCGSRLPTPTYWPR</sequence>
<reference evidence="2" key="1">
    <citation type="submission" date="2019-01" db="EMBL/GenBank/DDBJ databases">
        <title>Draft genome sequences of three monokaryotic isolates of the white-rot basidiomycete fungus Dichomitus squalens.</title>
        <authorList>
            <consortium name="DOE Joint Genome Institute"/>
            <person name="Lopez S.C."/>
            <person name="Andreopoulos B."/>
            <person name="Pangilinan J."/>
            <person name="Lipzen A."/>
            <person name="Riley R."/>
            <person name="Ahrendt S."/>
            <person name="Ng V."/>
            <person name="Barry K."/>
            <person name="Daum C."/>
            <person name="Grigoriev I.V."/>
            <person name="Hilden K.S."/>
            <person name="Makela M.R."/>
            <person name="de Vries R.P."/>
        </authorList>
    </citation>
    <scope>NUCLEOTIDE SEQUENCE [LARGE SCALE GENOMIC DNA]</scope>
    <source>
        <strain evidence="2">OM18370.1</strain>
    </source>
</reference>
<feature type="compositionally biased region" description="Acidic residues" evidence="1">
    <location>
        <begin position="227"/>
        <end position="243"/>
    </location>
</feature>
<protein>
    <submittedName>
        <fullName evidence="2">Uncharacterized protein</fullName>
    </submittedName>
</protein>
<evidence type="ECO:0000313" key="2">
    <source>
        <dbReference type="EMBL" id="TBU34869.1"/>
    </source>
</evidence>
<feature type="region of interest" description="Disordered" evidence="1">
    <location>
        <begin position="273"/>
        <end position="367"/>
    </location>
</feature>
<feature type="compositionally biased region" description="Polar residues" evidence="1">
    <location>
        <begin position="182"/>
        <end position="191"/>
    </location>
</feature>
<gene>
    <name evidence="2" type="ORF">BD311DRAFT_193789</name>
</gene>
<feature type="region of interest" description="Disordered" evidence="1">
    <location>
        <begin position="29"/>
        <end position="85"/>
    </location>
</feature>
<proteinExistence type="predicted"/>
<organism evidence="2">
    <name type="scientific">Dichomitus squalens</name>
    <dbReference type="NCBI Taxonomy" id="114155"/>
    <lineage>
        <taxon>Eukaryota</taxon>
        <taxon>Fungi</taxon>
        <taxon>Dikarya</taxon>
        <taxon>Basidiomycota</taxon>
        <taxon>Agaricomycotina</taxon>
        <taxon>Agaricomycetes</taxon>
        <taxon>Polyporales</taxon>
        <taxon>Polyporaceae</taxon>
        <taxon>Dichomitus</taxon>
    </lineage>
</organism>
<dbReference type="EMBL" id="ML143387">
    <property type="protein sequence ID" value="TBU34869.1"/>
    <property type="molecule type" value="Genomic_DNA"/>
</dbReference>
<accession>A0A4Q9N2Y1</accession>
<evidence type="ECO:0000256" key="1">
    <source>
        <dbReference type="SAM" id="MobiDB-lite"/>
    </source>
</evidence>
<dbReference type="AlphaFoldDB" id="A0A4Q9N2Y1"/>
<dbReference type="OrthoDB" id="2752724at2759"/>
<feature type="region of interest" description="Disordered" evidence="1">
    <location>
        <begin position="144"/>
        <end position="255"/>
    </location>
</feature>
<feature type="compositionally biased region" description="Low complexity" evidence="1">
    <location>
        <begin position="273"/>
        <end position="287"/>
    </location>
</feature>
<feature type="compositionally biased region" description="Polar residues" evidence="1">
    <location>
        <begin position="340"/>
        <end position="351"/>
    </location>
</feature>
<feature type="compositionally biased region" description="Low complexity" evidence="1">
    <location>
        <begin position="144"/>
        <end position="159"/>
    </location>
</feature>
<feature type="compositionally biased region" description="Basic residues" evidence="1">
    <location>
        <begin position="288"/>
        <end position="298"/>
    </location>
</feature>
<feature type="compositionally biased region" description="Low complexity" evidence="1">
    <location>
        <begin position="62"/>
        <end position="85"/>
    </location>
</feature>
<dbReference type="Proteomes" id="UP000292957">
    <property type="component" value="Unassembled WGS sequence"/>
</dbReference>
<name>A0A4Q9N2Y1_9APHY</name>